<keyword evidence="1" id="KW-0812">Transmembrane</keyword>
<gene>
    <name evidence="2" type="ORF">NERG_01185</name>
</gene>
<accession>H8ZBU2</accession>
<dbReference type="EMBL" id="JH604635">
    <property type="protein sequence ID" value="EHY65578.1"/>
    <property type="molecule type" value="Genomic_DNA"/>
</dbReference>
<reference evidence="2" key="1">
    <citation type="submission" date="2011-03" db="EMBL/GenBank/DDBJ databases">
        <title>The Genome Sequence of Nematocida sp1 strain ERTm2.</title>
        <authorList>
            <consortium name="The Broad Institute Genome Sequencing Platform"/>
            <consortium name="The Broad Institute Genome Sequencing Center for Infectious Disease"/>
            <person name="Cuomo C."/>
            <person name="Troemel E."/>
            <person name="Young S.K."/>
            <person name="Zeng Q."/>
            <person name="Gargeya S."/>
            <person name="Fitzgerald M."/>
            <person name="Haas B."/>
            <person name="Abouelleil A."/>
            <person name="Alvarado L."/>
            <person name="Arachchi H.M."/>
            <person name="Berlin A."/>
            <person name="Brown A."/>
            <person name="Chapman S.B."/>
            <person name="Chen Z."/>
            <person name="Dunbar C."/>
            <person name="Freedman E."/>
            <person name="Gearin G."/>
            <person name="Gellesch M."/>
            <person name="Goldberg J."/>
            <person name="Griggs A."/>
            <person name="Gujja S."/>
            <person name="Heilman E.R."/>
            <person name="Heiman D."/>
            <person name="Howarth C."/>
            <person name="Larson L."/>
            <person name="Lui A."/>
            <person name="MacDonald P.J.P."/>
            <person name="Mehta T."/>
            <person name="Montmayeur A."/>
            <person name="Murphy C."/>
            <person name="Neiman D."/>
            <person name="Pearson M."/>
            <person name="Priest M."/>
            <person name="Roberts A."/>
            <person name="Saif S."/>
            <person name="Shea T."/>
            <person name="Shenoy N."/>
            <person name="Sisk P."/>
            <person name="Stolte C."/>
            <person name="Sykes S."/>
            <person name="White J."/>
            <person name="Yandava C."/>
            <person name="Wortman J."/>
            <person name="Nusbaum C."/>
            <person name="Birren B."/>
        </authorList>
    </citation>
    <scope>NUCLEOTIDE SEQUENCE</scope>
    <source>
        <strain evidence="2">ERTm2</strain>
    </source>
</reference>
<dbReference type="AlphaFoldDB" id="H8ZBU2"/>
<dbReference type="Proteomes" id="UP000005622">
    <property type="component" value="Unassembled WGS sequence"/>
</dbReference>
<evidence type="ECO:0000256" key="1">
    <source>
        <dbReference type="SAM" id="Phobius"/>
    </source>
</evidence>
<name>H8ZBU2_NEMA1</name>
<dbReference type="HOGENOM" id="CLU_1195161_0_0_1"/>
<organism evidence="2">
    <name type="scientific">Nematocida ausubeli (strain ATCC PRA-371 / ERTm2)</name>
    <name type="common">Nematode killer fungus</name>
    <dbReference type="NCBI Taxonomy" id="1913371"/>
    <lineage>
        <taxon>Eukaryota</taxon>
        <taxon>Fungi</taxon>
        <taxon>Fungi incertae sedis</taxon>
        <taxon>Microsporidia</taxon>
        <taxon>Nematocida</taxon>
    </lineage>
</organism>
<evidence type="ECO:0000313" key="2">
    <source>
        <dbReference type="EMBL" id="EHY65578.1"/>
    </source>
</evidence>
<feature type="transmembrane region" description="Helical" evidence="1">
    <location>
        <begin position="49"/>
        <end position="69"/>
    </location>
</feature>
<proteinExistence type="predicted"/>
<keyword evidence="1" id="KW-0472">Membrane</keyword>
<keyword evidence="1" id="KW-1133">Transmembrane helix</keyword>
<sequence length="232" mass="26598">MSPCGMNIFRLSNDLEGIAPIKVQVILGLGSGLFGLFYSGIFHFRNIPVVKALLILLCTFGLFSLYLYMLKLYTYNTLDTVIFLLATHARALKAIISATDSAKTLEQATIKGNSNQKQKIKNPSVFLSQENSLLKMFFLPKKVQNIIPFDRTFEEYIFRLLILANIHILYKLPYSNMYILSKGIILVLFSYSIRYIEHILTGNTPPGILTTDAHQIYTWFLYMVFLTEFYTM</sequence>
<protein>
    <submittedName>
        <fullName evidence="2">Uncharacterized protein</fullName>
    </submittedName>
</protein>
<feature type="transmembrane region" description="Helical" evidence="1">
    <location>
        <begin position="21"/>
        <end position="42"/>
    </location>
</feature>